<dbReference type="InterPro" id="IPR052442">
    <property type="entry name" value="Env_Response_Regulator"/>
</dbReference>
<dbReference type="Gene3D" id="1.20.920.10">
    <property type="entry name" value="Bromodomain-like"/>
    <property type="match status" value="1"/>
</dbReference>
<evidence type="ECO:0000259" key="3">
    <source>
        <dbReference type="PROSITE" id="PS50014"/>
    </source>
</evidence>
<dbReference type="InterPro" id="IPR001487">
    <property type="entry name" value="Bromodomain"/>
</dbReference>
<dbReference type="InterPro" id="IPR036427">
    <property type="entry name" value="Bromodomain-like_sf"/>
</dbReference>
<dbReference type="Proteomes" id="UP001470230">
    <property type="component" value="Unassembled WGS sequence"/>
</dbReference>
<comment type="caution">
    <text evidence="4">The sequence shown here is derived from an EMBL/GenBank/DDBJ whole genome shotgun (WGS) entry which is preliminary data.</text>
</comment>
<gene>
    <name evidence="4" type="ORF">M9Y10_033472</name>
</gene>
<dbReference type="PANTHER" id="PTHR46136:SF1">
    <property type="entry name" value="TRANSCRIPTION FACTOR GTE11-RELATED"/>
    <property type="match status" value="1"/>
</dbReference>
<evidence type="ECO:0000313" key="5">
    <source>
        <dbReference type="Proteomes" id="UP001470230"/>
    </source>
</evidence>
<feature type="domain" description="Bromo" evidence="3">
    <location>
        <begin position="20"/>
        <end position="93"/>
    </location>
</feature>
<dbReference type="SUPFAM" id="SSF47370">
    <property type="entry name" value="Bromodomain"/>
    <property type="match status" value="1"/>
</dbReference>
<sequence>MPKITQDQAKECLKITEHLISWPICDPFILMDNPEPVDSPKYSQYVRNKPMSLYEVKKNLVLKKYDTVDSWEEDIKTIFKKAKSYYGKGTMYHRLATEASNWFEERMSHFEFQRETKIKSLSYIFENSPFPEYIEMQY</sequence>
<organism evidence="4 5">
    <name type="scientific">Tritrichomonas musculus</name>
    <dbReference type="NCBI Taxonomy" id="1915356"/>
    <lineage>
        <taxon>Eukaryota</taxon>
        <taxon>Metamonada</taxon>
        <taxon>Parabasalia</taxon>
        <taxon>Tritrichomonadida</taxon>
        <taxon>Tritrichomonadidae</taxon>
        <taxon>Tritrichomonas</taxon>
    </lineage>
</organism>
<dbReference type="Pfam" id="PF00439">
    <property type="entry name" value="Bromodomain"/>
    <property type="match status" value="1"/>
</dbReference>
<name>A0ABR2KD23_9EUKA</name>
<proteinExistence type="predicted"/>
<protein>
    <submittedName>
        <fullName evidence="4">Transcriptional activator spt7</fullName>
    </submittedName>
</protein>
<keyword evidence="1 2" id="KW-0103">Bromodomain</keyword>
<dbReference type="EMBL" id="JAPFFF010000005">
    <property type="protein sequence ID" value="KAK8888738.1"/>
    <property type="molecule type" value="Genomic_DNA"/>
</dbReference>
<dbReference type="SMART" id="SM00297">
    <property type="entry name" value="BROMO"/>
    <property type="match status" value="1"/>
</dbReference>
<evidence type="ECO:0000256" key="1">
    <source>
        <dbReference type="ARBA" id="ARBA00023117"/>
    </source>
</evidence>
<dbReference type="CDD" id="cd04369">
    <property type="entry name" value="Bromodomain"/>
    <property type="match status" value="1"/>
</dbReference>
<dbReference type="PROSITE" id="PS50014">
    <property type="entry name" value="BROMODOMAIN_2"/>
    <property type="match status" value="1"/>
</dbReference>
<accession>A0ABR2KD23</accession>
<evidence type="ECO:0000256" key="2">
    <source>
        <dbReference type="PROSITE-ProRule" id="PRU00035"/>
    </source>
</evidence>
<evidence type="ECO:0000313" key="4">
    <source>
        <dbReference type="EMBL" id="KAK8888738.1"/>
    </source>
</evidence>
<dbReference type="PANTHER" id="PTHR46136">
    <property type="entry name" value="TRANSCRIPTION FACTOR GTE8"/>
    <property type="match status" value="1"/>
</dbReference>
<reference evidence="4 5" key="1">
    <citation type="submission" date="2024-04" db="EMBL/GenBank/DDBJ databases">
        <title>Tritrichomonas musculus Genome.</title>
        <authorList>
            <person name="Alves-Ferreira E."/>
            <person name="Grigg M."/>
            <person name="Lorenzi H."/>
            <person name="Galac M."/>
        </authorList>
    </citation>
    <scope>NUCLEOTIDE SEQUENCE [LARGE SCALE GENOMIC DNA]</scope>
    <source>
        <strain evidence="4 5">EAF2021</strain>
    </source>
</reference>
<keyword evidence="5" id="KW-1185">Reference proteome</keyword>